<evidence type="ECO:0000313" key="4">
    <source>
        <dbReference type="EMBL" id="OMJ92935.1"/>
    </source>
</evidence>
<dbReference type="OrthoDB" id="25887at2759"/>
<keyword evidence="5" id="KW-1185">Reference proteome</keyword>
<dbReference type="PANTHER" id="PTHR21083:SF0">
    <property type="entry name" value="DYNEIN AXONEMAL ASSEMBLY FACTOR 6"/>
    <property type="match status" value="1"/>
</dbReference>
<accession>A0A1R2CVC8</accession>
<dbReference type="AlphaFoldDB" id="A0A1R2CVC8"/>
<dbReference type="InterPro" id="IPR041442">
    <property type="entry name" value="PIH1D1/2/3_CS-like"/>
</dbReference>
<organism evidence="4 5">
    <name type="scientific">Stentor coeruleus</name>
    <dbReference type="NCBI Taxonomy" id="5963"/>
    <lineage>
        <taxon>Eukaryota</taxon>
        <taxon>Sar</taxon>
        <taxon>Alveolata</taxon>
        <taxon>Ciliophora</taxon>
        <taxon>Postciliodesmatophora</taxon>
        <taxon>Heterotrichea</taxon>
        <taxon>Heterotrichida</taxon>
        <taxon>Stentoridae</taxon>
        <taxon>Stentor</taxon>
    </lineage>
</organism>
<name>A0A1R2CVC8_9CILI</name>
<comment type="caution">
    <text evidence="4">The sequence shown here is derived from an EMBL/GenBank/DDBJ whole genome shotgun (WGS) entry which is preliminary data.</text>
</comment>
<dbReference type="SUPFAM" id="SSF49764">
    <property type="entry name" value="HSP20-like chaperones"/>
    <property type="match status" value="1"/>
</dbReference>
<reference evidence="4 5" key="1">
    <citation type="submission" date="2016-11" db="EMBL/GenBank/DDBJ databases">
        <title>The macronuclear genome of Stentor coeruleus: a giant cell with tiny introns.</title>
        <authorList>
            <person name="Slabodnick M."/>
            <person name="Ruby J.G."/>
            <person name="Reiff S.B."/>
            <person name="Swart E.C."/>
            <person name="Gosai S."/>
            <person name="Prabakaran S."/>
            <person name="Witkowska E."/>
            <person name="Larue G.E."/>
            <person name="Fisher S."/>
            <person name="Freeman R.M."/>
            <person name="Gunawardena J."/>
            <person name="Chu W."/>
            <person name="Stover N.A."/>
            <person name="Gregory B.D."/>
            <person name="Nowacki M."/>
            <person name="Derisi J."/>
            <person name="Roy S.W."/>
            <person name="Marshall W.F."/>
            <person name="Sood P."/>
        </authorList>
    </citation>
    <scope>NUCLEOTIDE SEQUENCE [LARGE SCALE GENOMIC DNA]</scope>
    <source>
        <strain evidence="4">WM001</strain>
    </source>
</reference>
<feature type="domain" description="PIH1D1/2/3 CS-like" evidence="3">
    <location>
        <begin position="83"/>
        <end position="179"/>
    </location>
</feature>
<dbReference type="InterPro" id="IPR026697">
    <property type="entry name" value="DNAAF6"/>
</dbReference>
<evidence type="ECO:0000259" key="3">
    <source>
        <dbReference type="Pfam" id="PF18201"/>
    </source>
</evidence>
<dbReference type="GO" id="GO:0051087">
    <property type="term" value="F:protein-folding chaperone binding"/>
    <property type="evidence" value="ECO:0007669"/>
    <property type="project" value="InterPro"/>
</dbReference>
<proteinExistence type="inferred from homology"/>
<dbReference type="Proteomes" id="UP000187209">
    <property type="component" value="Unassembled WGS sequence"/>
</dbReference>
<feature type="region of interest" description="Disordered" evidence="2">
    <location>
        <begin position="18"/>
        <end position="42"/>
    </location>
</feature>
<feature type="compositionally biased region" description="Polar residues" evidence="2">
    <location>
        <begin position="24"/>
        <end position="34"/>
    </location>
</feature>
<sequence>MAFSIDDLENLKKIIAPDDEEENYYSTPGGSTITPGDITGGRKEMAPAHAKITTKVNRNKPQEIWKQEETNNLSAKISDDRPEPEYQIMYKQKVGTEDVFLGLGGLDPSSRCCQDLLIRISLPGTKQNEITIDVDPTVLRLQAPKFALTLPLPHTVKDKDGNAKWDPYSSSLTITLPIIRDLF</sequence>
<dbReference type="InterPro" id="IPR008978">
    <property type="entry name" value="HSP20-like_chaperone"/>
</dbReference>
<dbReference type="GO" id="GO:0070286">
    <property type="term" value="P:axonemal dynein complex assembly"/>
    <property type="evidence" value="ECO:0007669"/>
    <property type="project" value="InterPro"/>
</dbReference>
<dbReference type="Pfam" id="PF18201">
    <property type="entry name" value="PIH1_CS"/>
    <property type="match status" value="1"/>
</dbReference>
<evidence type="ECO:0000256" key="1">
    <source>
        <dbReference type="ARBA" id="ARBA00008511"/>
    </source>
</evidence>
<dbReference type="GO" id="GO:0045505">
    <property type="term" value="F:dynein intermediate chain binding"/>
    <property type="evidence" value="ECO:0007669"/>
    <property type="project" value="TreeGrafter"/>
</dbReference>
<protein>
    <recommendedName>
        <fullName evidence="3">PIH1D1/2/3 CS-like domain-containing protein</fullName>
    </recommendedName>
</protein>
<comment type="similarity">
    <text evidence="1">Belongs to the PIH1 family.</text>
</comment>
<evidence type="ECO:0000256" key="2">
    <source>
        <dbReference type="SAM" id="MobiDB-lite"/>
    </source>
</evidence>
<dbReference type="EMBL" id="MPUH01000051">
    <property type="protein sequence ID" value="OMJ92935.1"/>
    <property type="molecule type" value="Genomic_DNA"/>
</dbReference>
<dbReference type="PANTHER" id="PTHR21083">
    <property type="entry name" value="TWISTER"/>
    <property type="match status" value="1"/>
</dbReference>
<dbReference type="GO" id="GO:0005737">
    <property type="term" value="C:cytoplasm"/>
    <property type="evidence" value="ECO:0007669"/>
    <property type="project" value="TreeGrafter"/>
</dbReference>
<evidence type="ECO:0000313" key="5">
    <source>
        <dbReference type="Proteomes" id="UP000187209"/>
    </source>
</evidence>
<gene>
    <name evidence="4" type="ORF">SteCoe_4146</name>
</gene>
<dbReference type="CDD" id="cd00298">
    <property type="entry name" value="ACD_sHsps_p23-like"/>
    <property type="match status" value="1"/>
</dbReference>